<dbReference type="OrthoDB" id="5505670at2"/>
<keyword evidence="1" id="KW-0732">Signal</keyword>
<evidence type="ECO:0000256" key="1">
    <source>
        <dbReference type="ARBA" id="ARBA00022729"/>
    </source>
</evidence>
<evidence type="ECO:0000313" key="2">
    <source>
        <dbReference type="EMBL" id="OJH35435.1"/>
    </source>
</evidence>
<dbReference type="InterPro" id="IPR029050">
    <property type="entry name" value="Immunoprotect_excell_Ig-like"/>
</dbReference>
<sequence length="211" mass="22284">MRVSTQALLVLLCAAAPSSGCKEKPVDGPSEDRTLEKLRLEVERVNQGGAPSAPPGTPTDPHAQLADLAAAQDADAVKTLVLASRQPVRVDTLELQPTGLESMHSLRGAGKVALTTSDLFVRVKFEARNTGTKAVDVPLSAAKLVDAEGQEYPIPRDAQAVGGTRKLDHTWEPGQSESLDLVFEVPLAAVTPGLVLVFPSRGGQDTRLPLQ</sequence>
<gene>
    <name evidence="2" type="ORF">BON30_38530</name>
</gene>
<keyword evidence="3" id="KW-1185">Reference proteome</keyword>
<proteinExistence type="predicted"/>
<reference evidence="3" key="1">
    <citation type="submission" date="2016-11" db="EMBL/GenBank/DDBJ databases">
        <authorList>
            <person name="Shukria A."/>
            <person name="Stevens D.C."/>
        </authorList>
    </citation>
    <scope>NUCLEOTIDE SEQUENCE [LARGE SCALE GENOMIC DNA]</scope>
    <source>
        <strain evidence="3">Cbfe23</strain>
    </source>
</reference>
<evidence type="ECO:0008006" key="4">
    <source>
        <dbReference type="Google" id="ProtNLM"/>
    </source>
</evidence>
<accession>A0A1L9AZJ9</accession>
<evidence type="ECO:0000313" key="3">
    <source>
        <dbReference type="Proteomes" id="UP000182229"/>
    </source>
</evidence>
<dbReference type="Proteomes" id="UP000182229">
    <property type="component" value="Unassembled WGS sequence"/>
</dbReference>
<protein>
    <recommendedName>
        <fullName evidence="4">DUF4352 domain-containing protein</fullName>
    </recommendedName>
</protein>
<name>A0A1L9AZJ9_9BACT</name>
<reference evidence="2 3" key="2">
    <citation type="submission" date="2016-12" db="EMBL/GenBank/DDBJ databases">
        <title>Draft Genome Sequence of Cystobacter ferrugineus Strain Cbfe23.</title>
        <authorList>
            <person name="Akbar S."/>
            <person name="Dowd S.E."/>
            <person name="Stevens D.C."/>
        </authorList>
    </citation>
    <scope>NUCLEOTIDE SEQUENCE [LARGE SCALE GENOMIC DNA]</scope>
    <source>
        <strain evidence="2 3">Cbfe23</strain>
    </source>
</reference>
<dbReference type="STRING" id="83449.BON30_38530"/>
<comment type="caution">
    <text evidence="2">The sequence shown here is derived from an EMBL/GenBank/DDBJ whole genome shotgun (WGS) entry which is preliminary data.</text>
</comment>
<organism evidence="2 3">
    <name type="scientific">Cystobacter ferrugineus</name>
    <dbReference type="NCBI Taxonomy" id="83449"/>
    <lineage>
        <taxon>Bacteria</taxon>
        <taxon>Pseudomonadati</taxon>
        <taxon>Myxococcota</taxon>
        <taxon>Myxococcia</taxon>
        <taxon>Myxococcales</taxon>
        <taxon>Cystobacterineae</taxon>
        <taxon>Archangiaceae</taxon>
        <taxon>Cystobacter</taxon>
    </lineage>
</organism>
<dbReference type="AlphaFoldDB" id="A0A1L9AZJ9"/>
<dbReference type="RefSeq" id="WP_071903535.1">
    <property type="nucleotide sequence ID" value="NZ_MPIN01000014.1"/>
</dbReference>
<dbReference type="Gene3D" id="2.60.40.1240">
    <property type="match status" value="1"/>
</dbReference>
<dbReference type="EMBL" id="MPIN01000014">
    <property type="protein sequence ID" value="OJH35435.1"/>
    <property type="molecule type" value="Genomic_DNA"/>
</dbReference>